<sequence>MALPENWVDLSGQKVNAAFLNQLGEEFNALQTALGGKSLRVLTQTAFDALSSKDTHTVYVVIP</sequence>
<name>G1EV86_9CAUD</name>
<evidence type="ECO:0000313" key="3">
    <source>
        <dbReference type="Proteomes" id="UP000009067"/>
    </source>
</evidence>
<evidence type="ECO:0000313" key="2">
    <source>
        <dbReference type="EMBL" id="AEJ93695.1"/>
    </source>
</evidence>
<protein>
    <recommendedName>
        <fullName evidence="1">Minor tail protein gp31 C-terminal domain-containing protein</fullName>
    </recommendedName>
</protein>
<keyword evidence="3" id="KW-1185">Reference proteome</keyword>
<proteinExistence type="predicted"/>
<dbReference type="Proteomes" id="UP000009067">
    <property type="component" value="Segment"/>
</dbReference>
<dbReference type="KEGG" id="vg:18564697"/>
<organism evidence="2 3">
    <name type="scientific">Mycobacterium phage Euphoria</name>
    <dbReference type="NCBI Taxonomy" id="2922223"/>
    <lineage>
        <taxon>Viruses</taxon>
        <taxon>Duplodnaviria</taxon>
        <taxon>Heunggongvirae</taxon>
        <taxon>Uroviricota</taxon>
        <taxon>Caudoviricetes</taxon>
        <taxon>Fromanvirus</taxon>
        <taxon>Fromanvirus euphoria</taxon>
    </lineage>
</organism>
<dbReference type="RefSeq" id="YP_009016729.1">
    <property type="nucleotide sequence ID" value="NC_023726.1"/>
</dbReference>
<dbReference type="Pfam" id="PF24243">
    <property type="entry name" value="Phage_tail_C"/>
    <property type="match status" value="1"/>
</dbReference>
<feature type="domain" description="Minor tail protein gp31 C-terminal" evidence="1">
    <location>
        <begin position="38"/>
        <end position="62"/>
    </location>
</feature>
<dbReference type="EMBL" id="JN153086">
    <property type="protein sequence ID" value="AEJ93695.1"/>
    <property type="molecule type" value="Genomic_DNA"/>
</dbReference>
<reference evidence="2 3" key="1">
    <citation type="journal article" date="2012" name="J. Virol.">
        <title>Complete Genome Sequences of 138 Mycobacteriophages.</title>
        <authorList>
            <consortium name="the Science Education Alliance Phage Hunters Advancing Genomics and Evolutionary Science Program"/>
            <consortium name="the KwaZulu-Natal Research Institute for Tuberculosis and HIV Mycobacterial Genetics Course Students"/>
            <consortium name="the Phage Hunters Integrating Research and Education Program"/>
            <person name="Hatfull G.F."/>
        </authorList>
    </citation>
    <scope>NUCLEOTIDE SEQUENCE [LARGE SCALE GENOMIC DNA]</scope>
</reference>
<accession>G1EV86</accession>
<dbReference type="InterPro" id="IPR056923">
    <property type="entry name" value="Minor_tail_gp31_C"/>
</dbReference>
<evidence type="ECO:0000259" key="1">
    <source>
        <dbReference type="Pfam" id="PF24243"/>
    </source>
</evidence>
<gene>
    <name evidence="2" type="primary">34</name>
    <name evidence="2" type="ORF">EUPHORIA_34</name>
</gene>
<dbReference type="GeneID" id="18564697"/>